<organism evidence="1 2">
    <name type="scientific">Candidatus Giovannonibacteria bacterium RIFCSPLOWO2_12_43_8</name>
    <dbReference type="NCBI Taxonomy" id="1798361"/>
    <lineage>
        <taxon>Bacteria</taxon>
        <taxon>Candidatus Giovannoniibacteriota</taxon>
    </lineage>
</organism>
<accession>A0A1F5Y3H9</accession>
<name>A0A1F5Y3H9_9BACT</name>
<evidence type="ECO:0000313" key="1">
    <source>
        <dbReference type="EMBL" id="OGF94679.1"/>
    </source>
</evidence>
<comment type="caution">
    <text evidence="1">The sequence shown here is derived from an EMBL/GenBank/DDBJ whole genome shotgun (WGS) entry which is preliminary data.</text>
</comment>
<gene>
    <name evidence="1" type="ORF">A2Y47_00695</name>
</gene>
<proteinExistence type="predicted"/>
<protein>
    <submittedName>
        <fullName evidence="1">Uncharacterized protein</fullName>
    </submittedName>
</protein>
<evidence type="ECO:0000313" key="2">
    <source>
        <dbReference type="Proteomes" id="UP000177720"/>
    </source>
</evidence>
<dbReference type="AlphaFoldDB" id="A0A1F5Y3H9"/>
<dbReference type="EMBL" id="MFIN01000043">
    <property type="protein sequence ID" value="OGF94679.1"/>
    <property type="molecule type" value="Genomic_DNA"/>
</dbReference>
<sequence>MISLAAVYAPKKLPQSERKGPCLSDELRRKTFLSLSFDLAPILNRHRPALNQQGGSLIGSPFLFFWNLNL</sequence>
<dbReference type="Proteomes" id="UP000177720">
    <property type="component" value="Unassembled WGS sequence"/>
</dbReference>
<reference evidence="1 2" key="1">
    <citation type="journal article" date="2016" name="Nat. Commun.">
        <title>Thousands of microbial genomes shed light on interconnected biogeochemical processes in an aquifer system.</title>
        <authorList>
            <person name="Anantharaman K."/>
            <person name="Brown C.T."/>
            <person name="Hug L.A."/>
            <person name="Sharon I."/>
            <person name="Castelle C.J."/>
            <person name="Probst A.J."/>
            <person name="Thomas B.C."/>
            <person name="Singh A."/>
            <person name="Wilkins M.J."/>
            <person name="Karaoz U."/>
            <person name="Brodie E.L."/>
            <person name="Williams K.H."/>
            <person name="Hubbard S.S."/>
            <person name="Banfield J.F."/>
        </authorList>
    </citation>
    <scope>NUCLEOTIDE SEQUENCE [LARGE SCALE GENOMIC DNA]</scope>
</reference>